<evidence type="ECO:0000313" key="3">
    <source>
        <dbReference type="Proteomes" id="UP000321907"/>
    </source>
</evidence>
<dbReference type="OrthoDB" id="1494791at2"/>
<comment type="caution">
    <text evidence="2">The sequence shown here is derived from an EMBL/GenBank/DDBJ whole genome shotgun (WGS) entry which is preliminary data.</text>
</comment>
<protein>
    <submittedName>
        <fullName evidence="2">Uncharacterized protein</fullName>
    </submittedName>
</protein>
<proteinExistence type="predicted"/>
<evidence type="ECO:0000256" key="1">
    <source>
        <dbReference type="SAM" id="MobiDB-lite"/>
    </source>
</evidence>
<dbReference type="InterPro" id="IPR013321">
    <property type="entry name" value="Arc_rbn_hlx_hlx"/>
</dbReference>
<gene>
    <name evidence="2" type="ORF">FUA23_07270</name>
</gene>
<dbReference type="SUPFAM" id="SSF47598">
    <property type="entry name" value="Ribbon-helix-helix"/>
    <property type="match status" value="1"/>
</dbReference>
<dbReference type="InterPro" id="IPR010985">
    <property type="entry name" value="Ribbon_hlx_hlx"/>
</dbReference>
<dbReference type="Proteomes" id="UP000321907">
    <property type="component" value="Unassembled WGS sequence"/>
</dbReference>
<sequence>MAKKNLLAANLKRPSLKRTMRVSEETMDEVVRKVSDNPPPKVEKVAKQPAPAPKAVSVPAAAPTPPPAPKAVATESSAPKKGRGSKRKAAGDKAVSPRSVHPAEGTKRLTLDIPHTLHKELKLLSIHQEISMKDYIISVVERSLKK</sequence>
<dbReference type="GO" id="GO:0006355">
    <property type="term" value="P:regulation of DNA-templated transcription"/>
    <property type="evidence" value="ECO:0007669"/>
    <property type="project" value="InterPro"/>
</dbReference>
<dbReference type="AlphaFoldDB" id="A0A5C7FK72"/>
<dbReference type="EMBL" id="VOXD01000008">
    <property type="protein sequence ID" value="TXF90313.1"/>
    <property type="molecule type" value="Genomic_DNA"/>
</dbReference>
<feature type="compositionally biased region" description="Basic and acidic residues" evidence="1">
    <location>
        <begin position="21"/>
        <end position="46"/>
    </location>
</feature>
<dbReference type="Gene3D" id="1.10.1220.10">
    <property type="entry name" value="Met repressor-like"/>
    <property type="match status" value="1"/>
</dbReference>
<reference evidence="2 3" key="1">
    <citation type="submission" date="2019-08" db="EMBL/GenBank/DDBJ databases">
        <title>Lewinella sp. strain SSH13 Genome sequencing and assembly.</title>
        <authorList>
            <person name="Kim I."/>
        </authorList>
    </citation>
    <scope>NUCLEOTIDE SEQUENCE [LARGE SCALE GENOMIC DNA]</scope>
    <source>
        <strain evidence="2 3">SSH13</strain>
    </source>
</reference>
<name>A0A5C7FK72_9BACT</name>
<organism evidence="2 3">
    <name type="scientific">Neolewinella aurantiaca</name>
    <dbReference type="NCBI Taxonomy" id="2602767"/>
    <lineage>
        <taxon>Bacteria</taxon>
        <taxon>Pseudomonadati</taxon>
        <taxon>Bacteroidota</taxon>
        <taxon>Saprospiria</taxon>
        <taxon>Saprospirales</taxon>
        <taxon>Lewinellaceae</taxon>
        <taxon>Neolewinella</taxon>
    </lineage>
</organism>
<evidence type="ECO:0000313" key="2">
    <source>
        <dbReference type="EMBL" id="TXF90313.1"/>
    </source>
</evidence>
<feature type="region of interest" description="Disordered" evidence="1">
    <location>
        <begin position="1"/>
        <end position="112"/>
    </location>
</feature>
<feature type="compositionally biased region" description="Low complexity" evidence="1">
    <location>
        <begin position="47"/>
        <end position="61"/>
    </location>
</feature>
<dbReference type="RefSeq" id="WP_147930070.1">
    <property type="nucleotide sequence ID" value="NZ_VOXD01000008.1"/>
</dbReference>
<accession>A0A5C7FK72</accession>
<feature type="compositionally biased region" description="Low complexity" evidence="1">
    <location>
        <begin position="70"/>
        <end position="79"/>
    </location>
</feature>
<keyword evidence="3" id="KW-1185">Reference proteome</keyword>